<dbReference type="RefSeq" id="WP_140193589.1">
    <property type="nucleotide sequence ID" value="NZ_CP065915.1"/>
</dbReference>
<dbReference type="Proteomes" id="UP000314011">
    <property type="component" value="Unassembled WGS sequence"/>
</dbReference>
<organism evidence="2 3">
    <name type="scientific">Pelagovum pacificum</name>
    <dbReference type="NCBI Taxonomy" id="2588711"/>
    <lineage>
        <taxon>Bacteria</taxon>
        <taxon>Pseudomonadati</taxon>
        <taxon>Pseudomonadota</taxon>
        <taxon>Alphaproteobacteria</taxon>
        <taxon>Rhodobacterales</taxon>
        <taxon>Paracoccaceae</taxon>
        <taxon>Pelagovum</taxon>
    </lineage>
</organism>
<keyword evidence="3" id="KW-1185">Reference proteome</keyword>
<name>A0A5C5GFQ7_9RHOB</name>
<keyword evidence="1" id="KW-0812">Transmembrane</keyword>
<keyword evidence="1" id="KW-1133">Transmembrane helix</keyword>
<feature type="transmembrane region" description="Helical" evidence="1">
    <location>
        <begin position="14"/>
        <end position="31"/>
    </location>
</feature>
<keyword evidence="1" id="KW-0472">Membrane</keyword>
<reference evidence="2 3" key="1">
    <citation type="submission" date="2019-06" db="EMBL/GenBank/DDBJ databases">
        <title>Genome of new Rhodobacteraceae sp. SM1903.</title>
        <authorList>
            <person name="Ren X."/>
        </authorList>
    </citation>
    <scope>NUCLEOTIDE SEQUENCE [LARGE SCALE GENOMIC DNA]</scope>
    <source>
        <strain evidence="2 3">SM1903</strain>
    </source>
</reference>
<comment type="caution">
    <text evidence="2">The sequence shown here is derived from an EMBL/GenBank/DDBJ whole genome shotgun (WGS) entry which is preliminary data.</text>
</comment>
<evidence type="ECO:0000256" key="1">
    <source>
        <dbReference type="SAM" id="Phobius"/>
    </source>
</evidence>
<dbReference type="AlphaFoldDB" id="A0A5C5GFQ7"/>
<gene>
    <name evidence="2" type="ORF">FHY64_06420</name>
</gene>
<accession>A0A5C5GFQ7</accession>
<proteinExistence type="predicted"/>
<protein>
    <submittedName>
        <fullName evidence="2">Uncharacterized protein</fullName>
    </submittedName>
</protein>
<evidence type="ECO:0000313" key="3">
    <source>
        <dbReference type="Proteomes" id="UP000314011"/>
    </source>
</evidence>
<sequence>MWDSLKDAAWLDSASAFLLAVSAVLAVLFGYRSARPRGEQPAEPQQLSVAGALIDGQEARKLRASIDANTDALHNNTEAAKGVSVAAERMERSLGDVKDELIRSQYRK</sequence>
<evidence type="ECO:0000313" key="2">
    <source>
        <dbReference type="EMBL" id="TNY32907.1"/>
    </source>
</evidence>
<dbReference type="EMBL" id="VFFF01000001">
    <property type="protein sequence ID" value="TNY32907.1"/>
    <property type="molecule type" value="Genomic_DNA"/>
</dbReference>